<dbReference type="Proteomes" id="UP000516660">
    <property type="component" value="Chromosome"/>
</dbReference>
<reference evidence="2 3" key="1">
    <citation type="submission" date="2020-08" db="EMBL/GenBank/DDBJ databases">
        <title>Description of Clavibacter zhangzhiyonge sp. nov., a phytopathogenic actinobacterium isolated from barley seeds, causing leaf brown spot and decline.</title>
        <authorList>
            <person name="Tian Q."/>
            <person name="Chuan J."/>
            <person name="Zhao W."/>
            <person name="Li X."/>
        </authorList>
    </citation>
    <scope>NUCLEOTIDE SEQUENCE [LARGE SCALE GENOMIC DNA]</scope>
    <source>
        <strain evidence="2 3">DM1</strain>
    </source>
</reference>
<dbReference type="EMBL" id="CP061274">
    <property type="protein sequence ID" value="QOD44173.1"/>
    <property type="molecule type" value="Genomic_DNA"/>
</dbReference>
<dbReference type="RefSeq" id="WP_191148105.1">
    <property type="nucleotide sequence ID" value="NZ_CP061274.1"/>
</dbReference>
<dbReference type="KEGG" id="czh:H9X71_02095"/>
<feature type="compositionally biased region" description="Basic and acidic residues" evidence="1">
    <location>
        <begin position="63"/>
        <end position="75"/>
    </location>
</feature>
<sequence>MSMSEPLVPRDHSDDAEITAADAGDGAPVETTTEPTREDVRPDAPAAEATDADAAEGAAARDSVLRRPSGERLAPEELAAESE</sequence>
<keyword evidence="3" id="KW-1185">Reference proteome</keyword>
<evidence type="ECO:0000313" key="3">
    <source>
        <dbReference type="Proteomes" id="UP000516660"/>
    </source>
</evidence>
<proteinExistence type="predicted"/>
<organism evidence="2 3">
    <name type="scientific">Clavibacter zhangzhiyongii</name>
    <dbReference type="NCBI Taxonomy" id="2768071"/>
    <lineage>
        <taxon>Bacteria</taxon>
        <taxon>Bacillati</taxon>
        <taxon>Actinomycetota</taxon>
        <taxon>Actinomycetes</taxon>
        <taxon>Micrococcales</taxon>
        <taxon>Microbacteriaceae</taxon>
        <taxon>Clavibacter</taxon>
    </lineage>
</organism>
<evidence type="ECO:0000313" key="2">
    <source>
        <dbReference type="EMBL" id="QOD44173.1"/>
    </source>
</evidence>
<name>A0A7L7Z369_9MICO</name>
<gene>
    <name evidence="2" type="ORF">H9X71_02095</name>
</gene>
<dbReference type="AlphaFoldDB" id="A0A7L7Z369"/>
<accession>A0A7L7Z369</accession>
<protein>
    <submittedName>
        <fullName evidence="2">Uncharacterized protein</fullName>
    </submittedName>
</protein>
<evidence type="ECO:0000256" key="1">
    <source>
        <dbReference type="SAM" id="MobiDB-lite"/>
    </source>
</evidence>
<feature type="region of interest" description="Disordered" evidence="1">
    <location>
        <begin position="1"/>
        <end position="83"/>
    </location>
</feature>